<accession>A0A4R6UR79</accession>
<evidence type="ECO:0000313" key="3">
    <source>
        <dbReference type="Proteomes" id="UP000295281"/>
    </source>
</evidence>
<evidence type="ECO:0000313" key="2">
    <source>
        <dbReference type="EMBL" id="TDQ49551.1"/>
    </source>
</evidence>
<dbReference type="RefSeq" id="WP_133742402.1">
    <property type="nucleotide sequence ID" value="NZ_SNYN01000015.1"/>
</dbReference>
<reference evidence="2 3" key="1">
    <citation type="submission" date="2019-03" db="EMBL/GenBank/DDBJ databases">
        <title>Genomic Encyclopedia of Type Strains, Phase IV (KMG-IV): sequencing the most valuable type-strain genomes for metagenomic binning, comparative biology and taxonomic classification.</title>
        <authorList>
            <person name="Goeker M."/>
        </authorList>
    </citation>
    <scope>NUCLEOTIDE SEQUENCE [LARGE SCALE GENOMIC DNA]</scope>
    <source>
        <strain evidence="2 3">DSM 46770</strain>
    </source>
</reference>
<gene>
    <name evidence="2" type="ORF">EV190_1151</name>
</gene>
<dbReference type="AlphaFoldDB" id="A0A4R6UR79"/>
<dbReference type="Proteomes" id="UP000295281">
    <property type="component" value="Unassembled WGS sequence"/>
</dbReference>
<evidence type="ECO:0000256" key="1">
    <source>
        <dbReference type="SAM" id="MobiDB-lite"/>
    </source>
</evidence>
<feature type="compositionally biased region" description="Basic residues" evidence="1">
    <location>
        <begin position="87"/>
        <end position="103"/>
    </location>
</feature>
<keyword evidence="3" id="KW-1185">Reference proteome</keyword>
<dbReference type="EMBL" id="SNYN01000015">
    <property type="protein sequence ID" value="TDQ49551.1"/>
    <property type="molecule type" value="Genomic_DNA"/>
</dbReference>
<sequence>MNDDEGAVLRELIRLEDQEGWLGRFSAQEIAAGIGLPPDRVRMAAESLKTTHRAISYFERSSSDLVELGGVTETGRGLAAGEDPRRRMPPRRLRRARRRGVGR</sequence>
<proteinExistence type="predicted"/>
<organism evidence="2 3">
    <name type="scientific">Actinorugispora endophytica</name>
    <dbReference type="NCBI Taxonomy" id="1605990"/>
    <lineage>
        <taxon>Bacteria</taxon>
        <taxon>Bacillati</taxon>
        <taxon>Actinomycetota</taxon>
        <taxon>Actinomycetes</taxon>
        <taxon>Streptosporangiales</taxon>
        <taxon>Nocardiopsidaceae</taxon>
        <taxon>Actinorugispora</taxon>
    </lineage>
</organism>
<protein>
    <submittedName>
        <fullName evidence="2">Uncharacterized protein</fullName>
    </submittedName>
</protein>
<name>A0A4R6UR79_9ACTN</name>
<comment type="caution">
    <text evidence="2">The sequence shown here is derived from an EMBL/GenBank/DDBJ whole genome shotgun (WGS) entry which is preliminary data.</text>
</comment>
<feature type="region of interest" description="Disordered" evidence="1">
    <location>
        <begin position="72"/>
        <end position="103"/>
    </location>
</feature>